<evidence type="ECO:0000259" key="3">
    <source>
        <dbReference type="Pfam" id="PF10536"/>
    </source>
</evidence>
<dbReference type="Pfam" id="PF10536">
    <property type="entry name" value="PMD"/>
    <property type="match status" value="1"/>
</dbReference>
<feature type="region of interest" description="Disordered" evidence="2">
    <location>
        <begin position="472"/>
        <end position="492"/>
    </location>
</feature>
<feature type="domain" description="Aminotransferase-like plant mobile" evidence="3">
    <location>
        <begin position="188"/>
        <end position="269"/>
    </location>
</feature>
<dbReference type="PANTHER" id="PTHR36607:SF20">
    <property type="entry name" value="AMINOTRANSFERASE-LIKE PLANT MOBILE DOMAIN-CONTAINING PROTEIN"/>
    <property type="match status" value="1"/>
</dbReference>
<dbReference type="PANTHER" id="PTHR36607">
    <property type="entry name" value="1,2-DIHYDROXY-3-KETO-5-METHYLTHIOPENTENE DIOXYGENASE 4"/>
    <property type="match status" value="1"/>
</dbReference>
<evidence type="ECO:0000256" key="2">
    <source>
        <dbReference type="SAM" id="MobiDB-lite"/>
    </source>
</evidence>
<gene>
    <name evidence="4" type="ORF">MA16_Dca006101</name>
</gene>
<keyword evidence="1" id="KW-0175">Coiled coil</keyword>
<organism evidence="4 5">
    <name type="scientific">Dendrobium catenatum</name>
    <dbReference type="NCBI Taxonomy" id="906689"/>
    <lineage>
        <taxon>Eukaryota</taxon>
        <taxon>Viridiplantae</taxon>
        <taxon>Streptophyta</taxon>
        <taxon>Embryophyta</taxon>
        <taxon>Tracheophyta</taxon>
        <taxon>Spermatophyta</taxon>
        <taxon>Magnoliopsida</taxon>
        <taxon>Liliopsida</taxon>
        <taxon>Asparagales</taxon>
        <taxon>Orchidaceae</taxon>
        <taxon>Epidendroideae</taxon>
        <taxon>Malaxideae</taxon>
        <taxon>Dendrobiinae</taxon>
        <taxon>Dendrobium</taxon>
    </lineage>
</organism>
<protein>
    <recommendedName>
        <fullName evidence="3">Aminotransferase-like plant mobile domain-containing protein</fullName>
    </recommendedName>
</protein>
<evidence type="ECO:0000256" key="1">
    <source>
        <dbReference type="SAM" id="Coils"/>
    </source>
</evidence>
<evidence type="ECO:0000313" key="5">
    <source>
        <dbReference type="Proteomes" id="UP000233837"/>
    </source>
</evidence>
<reference evidence="4 5" key="1">
    <citation type="journal article" date="2016" name="Sci. Rep.">
        <title>The Dendrobium catenatum Lindl. genome sequence provides insights into polysaccharide synthase, floral development and adaptive evolution.</title>
        <authorList>
            <person name="Zhang G.Q."/>
            <person name="Xu Q."/>
            <person name="Bian C."/>
            <person name="Tsai W.C."/>
            <person name="Yeh C.M."/>
            <person name="Liu K.W."/>
            <person name="Yoshida K."/>
            <person name="Zhang L.S."/>
            <person name="Chang S.B."/>
            <person name="Chen F."/>
            <person name="Shi Y."/>
            <person name="Su Y.Y."/>
            <person name="Zhang Y.Q."/>
            <person name="Chen L.J."/>
            <person name="Yin Y."/>
            <person name="Lin M."/>
            <person name="Huang H."/>
            <person name="Deng H."/>
            <person name="Wang Z.W."/>
            <person name="Zhu S.L."/>
            <person name="Zhao X."/>
            <person name="Deng C."/>
            <person name="Niu S.C."/>
            <person name="Huang J."/>
            <person name="Wang M."/>
            <person name="Liu G.H."/>
            <person name="Yang H.J."/>
            <person name="Xiao X.J."/>
            <person name="Hsiao Y.Y."/>
            <person name="Wu W.L."/>
            <person name="Chen Y.Y."/>
            <person name="Mitsuda N."/>
            <person name="Ohme-Takagi M."/>
            <person name="Luo Y.B."/>
            <person name="Van de Peer Y."/>
            <person name="Liu Z.J."/>
        </authorList>
    </citation>
    <scope>NUCLEOTIDE SEQUENCE [LARGE SCALE GENOMIC DNA]</scope>
    <source>
        <tissue evidence="4">The whole plant</tissue>
    </source>
</reference>
<evidence type="ECO:0000313" key="4">
    <source>
        <dbReference type="EMBL" id="PKU82803.1"/>
    </source>
</evidence>
<dbReference type="AlphaFoldDB" id="A0A2I0X4H3"/>
<reference evidence="4 5" key="2">
    <citation type="journal article" date="2017" name="Nature">
        <title>The Apostasia genome and the evolution of orchids.</title>
        <authorList>
            <person name="Zhang G.Q."/>
            <person name="Liu K.W."/>
            <person name="Li Z."/>
            <person name="Lohaus R."/>
            <person name="Hsiao Y.Y."/>
            <person name="Niu S.C."/>
            <person name="Wang J.Y."/>
            <person name="Lin Y.C."/>
            <person name="Xu Q."/>
            <person name="Chen L.J."/>
            <person name="Yoshida K."/>
            <person name="Fujiwara S."/>
            <person name="Wang Z.W."/>
            <person name="Zhang Y.Q."/>
            <person name="Mitsuda N."/>
            <person name="Wang M."/>
            <person name="Liu G.H."/>
            <person name="Pecoraro L."/>
            <person name="Huang H.X."/>
            <person name="Xiao X.J."/>
            <person name="Lin M."/>
            <person name="Wu X.Y."/>
            <person name="Wu W.L."/>
            <person name="Chen Y.Y."/>
            <person name="Chang S.B."/>
            <person name="Sakamoto S."/>
            <person name="Ohme-Takagi M."/>
            <person name="Yagi M."/>
            <person name="Zeng S.J."/>
            <person name="Shen C.Y."/>
            <person name="Yeh C.M."/>
            <person name="Luo Y.B."/>
            <person name="Tsai W.C."/>
            <person name="Van de Peer Y."/>
            <person name="Liu Z.J."/>
        </authorList>
    </citation>
    <scope>NUCLEOTIDE SEQUENCE [LARGE SCALE GENOMIC DNA]</scope>
    <source>
        <tissue evidence="4">The whole plant</tissue>
    </source>
</reference>
<feature type="coiled-coil region" evidence="1">
    <location>
        <begin position="813"/>
        <end position="840"/>
    </location>
</feature>
<name>A0A2I0X4H3_9ASPA</name>
<feature type="compositionally biased region" description="Low complexity" evidence="2">
    <location>
        <begin position="472"/>
        <end position="487"/>
    </location>
</feature>
<keyword evidence="5" id="KW-1185">Reference proteome</keyword>
<dbReference type="InterPro" id="IPR019557">
    <property type="entry name" value="AminoTfrase-like_pln_mobile"/>
</dbReference>
<dbReference type="EMBL" id="KZ502155">
    <property type="protein sequence ID" value="PKU82803.1"/>
    <property type="molecule type" value="Genomic_DNA"/>
</dbReference>
<sequence>MPDIEPTEEHIWMEIDRCDFTHSASIRDRLSWHQEMLMDRDAYAGLFIRSPRFPVFDSELPYVLQPAADLVEHTGTPYEEYIPLDYDLFSRQPAGDLRRGEFMYLEGLHQCLAHYCRLQRQRGHRRGAIVSLDVWIESFLVQEAYVLLVAQPHDPFGMGIQSPGLSSVGTFEPESLDETRPIFARGVSEQMSLVAFVATWLCSFVFPSQDRSFRPSTLLMASLIANGRQVSLAPAVLAQIYYGFGQISASYGRRQRMVEVSWHYVHGWVHMHVEGAFSCAESPGYYSDNFFPLLIQLARAISATYRAWIRLFFFAPLYVAGHFRLVYRSLVGDLPSRSLGVSLLDSLTERGRPTLLSRSGFVPIASYFVSMRPGWLCYRRDCSIVLEGYNPNRAARQFGFVQATPLDGLPALPGVIDHRQLSSLSFSVCLEVASMTWAFLLRLGTGGRLSPELQLSGLTPASPAPYTNLSPALSISSSSHQPSSSDLHIGDHSSTEIPSITVTASGDVEDHTAGSPSGLVVELVVSSPTLSDSTWVVVGDSLGELSLDDQCTCSGSTQLLPRSDADDTTTELVTHPSLTQVVSDCSSGSSSPDVTSHQSGWRSVASIEDSHLSGLELSCFESRSVFRAHRSFSQRWLRGEQYAVTALRVLLRRVDLNALPDLFSFYMEACLLLDFAASCGLRDSLLQMWELSCHTVEFGLLQLDYASRRLSNIILADLEAEARATWDRMRRARFDLDFGLQNLHHCQWDISREQMVLLGIEAELRALKLRERVLLERREEVRAVAIHTEEDFSLIAYEVKHLEDRFSFSTEEFDSARRRLELAEEQRAMLQDRLFRVRHQISNIQFRL</sequence>
<accession>A0A2I0X4H3</accession>
<proteinExistence type="predicted"/>
<dbReference type="Proteomes" id="UP000233837">
    <property type="component" value="Unassembled WGS sequence"/>
</dbReference>